<feature type="coiled-coil region" evidence="1">
    <location>
        <begin position="209"/>
        <end position="254"/>
    </location>
</feature>
<reference evidence="3" key="1">
    <citation type="journal article" date="2004" name="Nature">
        <title>Genome duplication in the teleost fish Tetraodon nigroviridis reveals the early vertebrate proto-karyotype.</title>
        <authorList>
            <person name="Jaillon O."/>
            <person name="Aury J.-M."/>
            <person name="Brunet F."/>
            <person name="Petit J.-L."/>
            <person name="Stange-Thomann N."/>
            <person name="Mauceli E."/>
            <person name="Bouneau L."/>
            <person name="Fischer C."/>
            <person name="Ozouf-Costaz C."/>
            <person name="Bernot A."/>
            <person name="Nicaud S."/>
            <person name="Jaffe D."/>
            <person name="Fisher S."/>
            <person name="Lutfalla G."/>
            <person name="Dossat C."/>
            <person name="Segurens B."/>
            <person name="Dasilva C."/>
            <person name="Salanoubat M."/>
            <person name="Levy M."/>
            <person name="Boudet N."/>
            <person name="Castellano S."/>
            <person name="Anthouard V."/>
            <person name="Jubin C."/>
            <person name="Castelli V."/>
            <person name="Katinka M."/>
            <person name="Vacherie B."/>
            <person name="Biemont C."/>
            <person name="Skalli Z."/>
            <person name="Cattolico L."/>
            <person name="Poulain J."/>
            <person name="De Berardinis V."/>
            <person name="Cruaud C."/>
            <person name="Duprat S."/>
            <person name="Brottier P."/>
            <person name="Coutanceau J.-P."/>
            <person name="Gouzy J."/>
            <person name="Parra G."/>
            <person name="Lardier G."/>
            <person name="Chapple C."/>
            <person name="McKernan K.J."/>
            <person name="McEwan P."/>
            <person name="Bosak S."/>
            <person name="Kellis M."/>
            <person name="Volff J.-N."/>
            <person name="Guigo R."/>
            <person name="Zody M.C."/>
            <person name="Mesirov J."/>
            <person name="Lindblad-Toh K."/>
            <person name="Birren B."/>
            <person name="Nusbaum C."/>
            <person name="Kahn D."/>
            <person name="Robinson-Rechavi M."/>
            <person name="Laudet V."/>
            <person name="Schachter V."/>
            <person name="Quetier F."/>
            <person name="Saurin W."/>
            <person name="Scarpelli C."/>
            <person name="Wincker P."/>
            <person name="Lander E.S."/>
            <person name="Weissenbach J."/>
            <person name="Roest Crollius H."/>
        </authorList>
    </citation>
    <scope>NUCLEOTIDE SEQUENCE [LARGE SCALE GENOMIC DNA]</scope>
</reference>
<sequence>MLHTVLNIRVKTEASTMANGSPAKMKGIFRSGLLDTTAFDHGASPVHNNRFTEEKQDAKDLRSNPPTKVKLPFITKPVPPPVKDKPNKVLPKTSEDVAPEAKGMGTFDGVDLQTEKLTHPTANRAKPPQRRPPSALITAIQASAIDQTGPEPGPKPQTDRLPALPKASENLLPFSAKPEQPKMPPPVLPPVPQVVVDGGPGIQKEEPTMANLQAEIKELRMSLELLQRRHEQDIKELKEALSEERSKRTALQMEVHSLRMKH</sequence>
<proteinExistence type="predicted"/>
<organism evidence="3">
    <name type="scientific">Tetraodon nigroviridis</name>
    <name type="common">Spotted green pufferfish</name>
    <name type="synonym">Chelonodon nigroviridis</name>
    <dbReference type="NCBI Taxonomy" id="99883"/>
    <lineage>
        <taxon>Eukaryota</taxon>
        <taxon>Metazoa</taxon>
        <taxon>Chordata</taxon>
        <taxon>Craniata</taxon>
        <taxon>Vertebrata</taxon>
        <taxon>Euteleostomi</taxon>
        <taxon>Actinopterygii</taxon>
        <taxon>Neopterygii</taxon>
        <taxon>Teleostei</taxon>
        <taxon>Neoteleostei</taxon>
        <taxon>Acanthomorphata</taxon>
        <taxon>Eupercaria</taxon>
        <taxon>Tetraodontiformes</taxon>
        <taxon>Tetradontoidea</taxon>
        <taxon>Tetraodontidae</taxon>
        <taxon>Tetraodon</taxon>
    </lineage>
</organism>
<dbReference type="KEGG" id="tng:GSTEN00022932G001"/>
<feature type="region of interest" description="Disordered" evidence="2">
    <location>
        <begin position="44"/>
        <end position="92"/>
    </location>
</feature>
<gene>
    <name evidence="3" type="ORF">GSTENG00022932001</name>
</gene>
<evidence type="ECO:0000256" key="2">
    <source>
        <dbReference type="SAM" id="MobiDB-lite"/>
    </source>
</evidence>
<comment type="caution">
    <text evidence="3">The sequence shown here is derived from an EMBL/GenBank/DDBJ whole genome shotgun (WGS) entry which is preliminary data.</text>
</comment>
<dbReference type="EMBL" id="CAAE01014718">
    <property type="protein sequence ID" value="CAG03499.1"/>
    <property type="molecule type" value="Genomic_DNA"/>
</dbReference>
<protein>
    <submittedName>
        <fullName evidence="3">(spotted green pufferfish) hypothetical protein</fullName>
    </submittedName>
</protein>
<keyword evidence="1" id="KW-0175">Coiled coil</keyword>
<dbReference type="AlphaFoldDB" id="Q4S783"/>
<feature type="compositionally biased region" description="Pro residues" evidence="2">
    <location>
        <begin position="181"/>
        <end position="192"/>
    </location>
</feature>
<dbReference type="OrthoDB" id="73680at2759"/>
<name>Q4S783_TETNG</name>
<evidence type="ECO:0000313" key="3">
    <source>
        <dbReference type="EMBL" id="CAG03499.1"/>
    </source>
</evidence>
<evidence type="ECO:0000256" key="1">
    <source>
        <dbReference type="SAM" id="Coils"/>
    </source>
</evidence>
<accession>Q4S783</accession>
<feature type="region of interest" description="Disordered" evidence="2">
    <location>
        <begin position="145"/>
        <end position="205"/>
    </location>
</feature>
<feature type="compositionally biased region" description="Basic and acidic residues" evidence="2">
    <location>
        <begin position="50"/>
        <end position="62"/>
    </location>
</feature>
<reference evidence="3" key="2">
    <citation type="submission" date="2004-02" db="EMBL/GenBank/DDBJ databases">
        <authorList>
            <consortium name="Genoscope"/>
            <consortium name="Whitehead Institute Centre for Genome Research"/>
        </authorList>
    </citation>
    <scope>NUCLEOTIDE SEQUENCE</scope>
</reference>